<organism evidence="5 6">
    <name type="scientific">Lentinus brumalis</name>
    <dbReference type="NCBI Taxonomy" id="2498619"/>
    <lineage>
        <taxon>Eukaryota</taxon>
        <taxon>Fungi</taxon>
        <taxon>Dikarya</taxon>
        <taxon>Basidiomycota</taxon>
        <taxon>Agaricomycotina</taxon>
        <taxon>Agaricomycetes</taxon>
        <taxon>Polyporales</taxon>
        <taxon>Polyporaceae</taxon>
        <taxon>Lentinus</taxon>
    </lineage>
</organism>
<dbReference type="InterPro" id="IPR050309">
    <property type="entry name" value="Type-B_Carboxylest/Lipase"/>
</dbReference>
<dbReference type="InterPro" id="IPR002018">
    <property type="entry name" value="CarbesteraseB"/>
</dbReference>
<comment type="similarity">
    <text evidence="1 3">Belongs to the type-B carboxylesterase/lipase family.</text>
</comment>
<accession>A0A371CR84</accession>
<dbReference type="EC" id="3.1.1.-" evidence="3"/>
<dbReference type="PANTHER" id="PTHR11559">
    <property type="entry name" value="CARBOXYLESTERASE"/>
    <property type="match status" value="1"/>
</dbReference>
<name>A0A371CR84_9APHY</name>
<dbReference type="Pfam" id="PF00135">
    <property type="entry name" value="COesterase"/>
    <property type="match status" value="1"/>
</dbReference>
<evidence type="ECO:0000259" key="4">
    <source>
        <dbReference type="Pfam" id="PF00135"/>
    </source>
</evidence>
<dbReference type="Gene3D" id="3.40.50.1820">
    <property type="entry name" value="alpha/beta hydrolase"/>
    <property type="match status" value="1"/>
</dbReference>
<dbReference type="STRING" id="139420.A0A371CR84"/>
<feature type="domain" description="Carboxylesterase type B" evidence="4">
    <location>
        <begin position="32"/>
        <end position="526"/>
    </location>
</feature>
<evidence type="ECO:0000256" key="1">
    <source>
        <dbReference type="ARBA" id="ARBA00005964"/>
    </source>
</evidence>
<reference evidence="5 6" key="1">
    <citation type="journal article" date="2018" name="Biotechnol. Biofuels">
        <title>Integrative visual omics of the white-rot fungus Polyporus brumalis exposes the biotechnological potential of its oxidative enzymes for delignifying raw plant biomass.</title>
        <authorList>
            <person name="Miyauchi S."/>
            <person name="Rancon A."/>
            <person name="Drula E."/>
            <person name="Hage H."/>
            <person name="Chaduli D."/>
            <person name="Favel A."/>
            <person name="Grisel S."/>
            <person name="Henrissat B."/>
            <person name="Herpoel-Gimbert I."/>
            <person name="Ruiz-Duenas F.J."/>
            <person name="Chevret D."/>
            <person name="Hainaut M."/>
            <person name="Lin J."/>
            <person name="Wang M."/>
            <person name="Pangilinan J."/>
            <person name="Lipzen A."/>
            <person name="Lesage-Meessen L."/>
            <person name="Navarro D."/>
            <person name="Riley R."/>
            <person name="Grigoriev I.V."/>
            <person name="Zhou S."/>
            <person name="Raouche S."/>
            <person name="Rosso M.N."/>
        </authorList>
    </citation>
    <scope>NUCLEOTIDE SEQUENCE [LARGE SCALE GENOMIC DNA]</scope>
    <source>
        <strain evidence="5 6">BRFM 1820</strain>
    </source>
</reference>
<dbReference type="AlphaFoldDB" id="A0A371CR84"/>
<dbReference type="InterPro" id="IPR029058">
    <property type="entry name" value="AB_hydrolase_fold"/>
</dbReference>
<sequence>MLLELSGTSVLVALLSWLFLWNRRIPGLGDRTPHVQLDRATLLGRANGSIESFLGIPYAQPPVGDLRLRLPQPIDSYNGTVDATTFGNQCMQQTFAMGDPSKLPTELLQDLGQYLGRFAIHPDVPQSEDCLNLNIIRPANLPADAKLPILFWIYGGAFAVGSNATPLHNGTAIVQRSIDLGEPVIYVAVNYRVNIFGFLGGSKVKEAGVGNLGLHDQRAALHWVHKHISTFGGDPDKITIWGESAGSISVFFHLFANGGDPQGLFRAGIMSSGSAPCTGDIASVQETYDFVVDEVGCSGATDTLACLRTVSTDSLLAAANKTPPKGITPPFVPLTDGDFIQDLPQQLVRRGKMADVPFIIGNVKDEGVLFALDSFNITTDDELVSYISQKSFPGASAADLGKLLQLYPADPAAGSPFDTGSAYAYTPQYKRINALQGDWFFVAPRRLLLERFSSTHTAYNFLSARVNVSTLGYPHAHDLLFAFAPDDMTDYFIRFVNTLDPNADTGVQWPRYDTTARATLKFGDGNVPLSIIVDDERLAGMRELSALSLRFPA</sequence>
<keyword evidence="6" id="KW-1185">Reference proteome</keyword>
<dbReference type="PROSITE" id="PS00122">
    <property type="entry name" value="CARBOXYLESTERASE_B_1"/>
    <property type="match status" value="1"/>
</dbReference>
<evidence type="ECO:0000313" key="5">
    <source>
        <dbReference type="EMBL" id="RDX42796.1"/>
    </source>
</evidence>
<keyword evidence="2 3" id="KW-0378">Hydrolase</keyword>
<dbReference type="EMBL" id="KZ857476">
    <property type="protein sequence ID" value="RDX42796.1"/>
    <property type="molecule type" value="Genomic_DNA"/>
</dbReference>
<evidence type="ECO:0000256" key="2">
    <source>
        <dbReference type="ARBA" id="ARBA00022801"/>
    </source>
</evidence>
<evidence type="ECO:0000256" key="3">
    <source>
        <dbReference type="RuleBase" id="RU361235"/>
    </source>
</evidence>
<evidence type="ECO:0000313" key="6">
    <source>
        <dbReference type="Proteomes" id="UP000256964"/>
    </source>
</evidence>
<protein>
    <recommendedName>
        <fullName evidence="3">Carboxylic ester hydrolase</fullName>
        <ecNumber evidence="3">3.1.1.-</ecNumber>
    </recommendedName>
</protein>
<dbReference type="Proteomes" id="UP000256964">
    <property type="component" value="Unassembled WGS sequence"/>
</dbReference>
<dbReference type="SUPFAM" id="SSF53474">
    <property type="entry name" value="alpha/beta-Hydrolases"/>
    <property type="match status" value="1"/>
</dbReference>
<dbReference type="InterPro" id="IPR019826">
    <property type="entry name" value="Carboxylesterase_B_AS"/>
</dbReference>
<gene>
    <name evidence="5" type="ORF">OH76DRAFT_1488343</name>
</gene>
<dbReference type="OrthoDB" id="408631at2759"/>
<dbReference type="GO" id="GO:0016787">
    <property type="term" value="F:hydrolase activity"/>
    <property type="evidence" value="ECO:0007669"/>
    <property type="project" value="UniProtKB-KW"/>
</dbReference>
<proteinExistence type="inferred from homology"/>